<feature type="region of interest" description="Disordered" evidence="1">
    <location>
        <begin position="1"/>
        <end position="22"/>
    </location>
</feature>
<proteinExistence type="predicted"/>
<dbReference type="InterPro" id="IPR005021">
    <property type="entry name" value="Terminase_largesu-like"/>
</dbReference>
<evidence type="ECO:0000256" key="1">
    <source>
        <dbReference type="SAM" id="MobiDB-lite"/>
    </source>
</evidence>
<reference evidence="4" key="1">
    <citation type="submission" date="2021-05" db="EMBL/GenBank/DDBJ databases">
        <authorList>
            <person name="Sun Q."/>
            <person name="Inoue M."/>
        </authorList>
    </citation>
    <scope>NUCLEOTIDE SEQUENCE</scope>
    <source>
        <strain evidence="4">VKM B-3255</strain>
    </source>
</reference>
<sequence length="615" mass="67825">MARKPRAPRTATSAPFPSDPTTKWARDVVDGRIVSGELVRHAAERHLRDIRDGPARGLHWRPEKAAHTLGFFPAMLTLTEGAREGQPFNLLQWHTFCAGSLFGWRRDSGRMRFRTGWLETGKGQGKSPFMAAIGLYMSGFYGVRRAKAFAIGQDKNTANVLFKDAVAMCRAPIPGGDEEDTLVNNGHVVVRGEGDNAWKLEFVESEAIFQSLANGEAISGPKPTFVAADEIHEFKSNTSIELWKAALYKMPGDALMLLGTNTPSSTQIVGTEYSEFYQKVALGEIDDDEAFAFVARVDKADRETVFDNESCWPKALPALGVTFPIENIRGQVKTAKSLLSTALSLKRLYFGIPIGVTEFWIAEEAWSAVQGEVDPGAFKGCRCWLSLDLSQKNDLTALTAVWEKDGRLFAKTWYWTTKDGLEDRAKADQAPYDRWVEQGFLTAVPGAVIDKSFVAQQVAEILAEHDVQALVFDPAGIGDFMKACEEVGLPVWLYEGPESEMGNGLMLMPHGQGTKVFFYKQIDDQGKPIERLCMPRSIERLEDRILEQTITIDSSPVTYSCAANAHVISDGMKNRAFDKKRSRGRIDGMVTIAMAAGAAESGLSVQPASLEIHII</sequence>
<feature type="compositionally biased region" description="Polar residues" evidence="1">
    <location>
        <begin position="10"/>
        <end position="21"/>
    </location>
</feature>
<dbReference type="EMBL" id="JAHCQH010000014">
    <property type="protein sequence ID" value="MBS9476227.1"/>
    <property type="molecule type" value="Genomic_DNA"/>
</dbReference>
<dbReference type="Pfam" id="PF20441">
    <property type="entry name" value="TerL_nuclease"/>
    <property type="match status" value="1"/>
</dbReference>
<evidence type="ECO:0000313" key="5">
    <source>
        <dbReference type="Proteomes" id="UP001166585"/>
    </source>
</evidence>
<dbReference type="RefSeq" id="WP_213754085.1">
    <property type="nucleotide sequence ID" value="NZ_JAHCQH010000014.1"/>
</dbReference>
<dbReference type="Pfam" id="PF03354">
    <property type="entry name" value="TerL_ATPase"/>
    <property type="match status" value="1"/>
</dbReference>
<evidence type="ECO:0000259" key="2">
    <source>
        <dbReference type="Pfam" id="PF03354"/>
    </source>
</evidence>
<comment type="caution">
    <text evidence="4">The sequence shown here is derived from an EMBL/GenBank/DDBJ whole genome shotgun (WGS) entry which is preliminary data.</text>
</comment>
<dbReference type="InterPro" id="IPR046461">
    <property type="entry name" value="TerL_ATPase"/>
</dbReference>
<organism evidence="4 5">
    <name type="scientific">Ancylobacter radicis</name>
    <dbReference type="NCBI Taxonomy" id="2836179"/>
    <lineage>
        <taxon>Bacteria</taxon>
        <taxon>Pseudomonadati</taxon>
        <taxon>Pseudomonadota</taxon>
        <taxon>Alphaproteobacteria</taxon>
        <taxon>Hyphomicrobiales</taxon>
        <taxon>Xanthobacteraceae</taxon>
        <taxon>Ancylobacter</taxon>
    </lineage>
</organism>
<accession>A0ABS5R419</accession>
<keyword evidence="5" id="KW-1185">Reference proteome</keyword>
<protein>
    <submittedName>
        <fullName evidence="4">Terminase</fullName>
    </submittedName>
</protein>
<dbReference type="InterPro" id="IPR046462">
    <property type="entry name" value="TerL_nuclease"/>
</dbReference>
<dbReference type="Proteomes" id="UP001166585">
    <property type="component" value="Unassembled WGS sequence"/>
</dbReference>
<evidence type="ECO:0000259" key="3">
    <source>
        <dbReference type="Pfam" id="PF20441"/>
    </source>
</evidence>
<dbReference type="PANTHER" id="PTHR41287">
    <property type="match status" value="1"/>
</dbReference>
<name>A0ABS5R419_9HYPH</name>
<dbReference type="InterPro" id="IPR027417">
    <property type="entry name" value="P-loop_NTPase"/>
</dbReference>
<gene>
    <name evidence="4" type="ORF">KIP89_03815</name>
</gene>
<dbReference type="PANTHER" id="PTHR41287:SF1">
    <property type="entry name" value="PROTEIN YMFN"/>
    <property type="match status" value="1"/>
</dbReference>
<feature type="domain" description="Terminase large subunit-like endonuclease" evidence="3">
    <location>
        <begin position="284"/>
        <end position="489"/>
    </location>
</feature>
<feature type="domain" description="Terminase large subunit-like ATPase" evidence="2">
    <location>
        <begin position="93"/>
        <end position="264"/>
    </location>
</feature>
<evidence type="ECO:0000313" key="4">
    <source>
        <dbReference type="EMBL" id="MBS9476227.1"/>
    </source>
</evidence>
<dbReference type="Gene3D" id="3.40.50.300">
    <property type="entry name" value="P-loop containing nucleotide triphosphate hydrolases"/>
    <property type="match status" value="1"/>
</dbReference>